<gene>
    <name evidence="2" type="ORF">AAFF_G00099010</name>
</gene>
<accession>A0AAD7RUS7</accession>
<dbReference type="EMBL" id="JAINUG010000165">
    <property type="protein sequence ID" value="KAJ8390769.1"/>
    <property type="molecule type" value="Genomic_DNA"/>
</dbReference>
<feature type="region of interest" description="Disordered" evidence="1">
    <location>
        <begin position="1"/>
        <end position="33"/>
    </location>
</feature>
<dbReference type="AlphaFoldDB" id="A0AAD7RUS7"/>
<protein>
    <submittedName>
        <fullName evidence="2">Uncharacterized protein</fullName>
    </submittedName>
</protein>
<keyword evidence="3" id="KW-1185">Reference proteome</keyword>
<dbReference type="Proteomes" id="UP001221898">
    <property type="component" value="Unassembled WGS sequence"/>
</dbReference>
<sequence length="107" mass="11374">MCVTTPGQTRPSLDPARPPTAAPPLSHRPGAPAESRALLHSRLSATVLTGAACLQSCAHPYHDTRQHNTVRVAYRFCTLSAPSLAQHLAGSRQLGHTDTAWPTCSVL</sequence>
<proteinExistence type="predicted"/>
<evidence type="ECO:0000256" key="1">
    <source>
        <dbReference type="SAM" id="MobiDB-lite"/>
    </source>
</evidence>
<evidence type="ECO:0000313" key="2">
    <source>
        <dbReference type="EMBL" id="KAJ8390769.1"/>
    </source>
</evidence>
<feature type="compositionally biased region" description="Polar residues" evidence="1">
    <location>
        <begin position="1"/>
        <end position="11"/>
    </location>
</feature>
<evidence type="ECO:0000313" key="3">
    <source>
        <dbReference type="Proteomes" id="UP001221898"/>
    </source>
</evidence>
<reference evidence="2" key="1">
    <citation type="journal article" date="2023" name="Science">
        <title>Genome structures resolve the early diversification of teleost fishes.</title>
        <authorList>
            <person name="Parey E."/>
            <person name="Louis A."/>
            <person name="Montfort J."/>
            <person name="Bouchez O."/>
            <person name="Roques C."/>
            <person name="Iampietro C."/>
            <person name="Lluch J."/>
            <person name="Castinel A."/>
            <person name="Donnadieu C."/>
            <person name="Desvignes T."/>
            <person name="Floi Bucao C."/>
            <person name="Jouanno E."/>
            <person name="Wen M."/>
            <person name="Mejri S."/>
            <person name="Dirks R."/>
            <person name="Jansen H."/>
            <person name="Henkel C."/>
            <person name="Chen W.J."/>
            <person name="Zahm M."/>
            <person name="Cabau C."/>
            <person name="Klopp C."/>
            <person name="Thompson A.W."/>
            <person name="Robinson-Rechavi M."/>
            <person name="Braasch I."/>
            <person name="Lecointre G."/>
            <person name="Bobe J."/>
            <person name="Postlethwait J.H."/>
            <person name="Berthelot C."/>
            <person name="Roest Crollius H."/>
            <person name="Guiguen Y."/>
        </authorList>
    </citation>
    <scope>NUCLEOTIDE SEQUENCE</scope>
    <source>
        <strain evidence="2">NC1722</strain>
    </source>
</reference>
<organism evidence="2 3">
    <name type="scientific">Aldrovandia affinis</name>
    <dbReference type="NCBI Taxonomy" id="143900"/>
    <lineage>
        <taxon>Eukaryota</taxon>
        <taxon>Metazoa</taxon>
        <taxon>Chordata</taxon>
        <taxon>Craniata</taxon>
        <taxon>Vertebrata</taxon>
        <taxon>Euteleostomi</taxon>
        <taxon>Actinopterygii</taxon>
        <taxon>Neopterygii</taxon>
        <taxon>Teleostei</taxon>
        <taxon>Notacanthiformes</taxon>
        <taxon>Halosauridae</taxon>
        <taxon>Aldrovandia</taxon>
    </lineage>
</organism>
<comment type="caution">
    <text evidence="2">The sequence shown here is derived from an EMBL/GenBank/DDBJ whole genome shotgun (WGS) entry which is preliminary data.</text>
</comment>
<name>A0AAD7RUS7_9TELE</name>